<dbReference type="Proteomes" id="UP000251960">
    <property type="component" value="Chromosome 9"/>
</dbReference>
<sequence>MSYTHPTTQVSFPNKCYAVGPRPAIDVERDELQRWRSAVCVAASQIDESDVIISEQREVTCFSKIGTITLLSVYTGVDFCMKLFAVSIVQRADELQTVLMEMVKQDSRHQLSAKGELKEL</sequence>
<proteinExistence type="predicted"/>
<evidence type="ECO:0000313" key="2">
    <source>
        <dbReference type="Proteomes" id="UP000251960"/>
    </source>
</evidence>
<comment type="caution">
    <text evidence="1">The sequence shown here is derived from an EMBL/GenBank/DDBJ whole genome shotgun (WGS) entry which is preliminary data.</text>
</comment>
<dbReference type="EMBL" id="NCVQ01000010">
    <property type="protein sequence ID" value="PWZ06170.1"/>
    <property type="molecule type" value="Genomic_DNA"/>
</dbReference>
<protein>
    <submittedName>
        <fullName evidence="1">Uncharacterized protein</fullName>
    </submittedName>
</protein>
<gene>
    <name evidence="1" type="ORF">Zm00014a_040292</name>
</gene>
<evidence type="ECO:0000313" key="1">
    <source>
        <dbReference type="EMBL" id="PWZ06170.1"/>
    </source>
</evidence>
<organism evidence="1 2">
    <name type="scientific">Zea mays</name>
    <name type="common">Maize</name>
    <dbReference type="NCBI Taxonomy" id="4577"/>
    <lineage>
        <taxon>Eukaryota</taxon>
        <taxon>Viridiplantae</taxon>
        <taxon>Streptophyta</taxon>
        <taxon>Embryophyta</taxon>
        <taxon>Tracheophyta</taxon>
        <taxon>Spermatophyta</taxon>
        <taxon>Magnoliopsida</taxon>
        <taxon>Liliopsida</taxon>
        <taxon>Poales</taxon>
        <taxon>Poaceae</taxon>
        <taxon>PACMAD clade</taxon>
        <taxon>Panicoideae</taxon>
        <taxon>Andropogonodae</taxon>
        <taxon>Andropogoneae</taxon>
        <taxon>Tripsacinae</taxon>
        <taxon>Zea</taxon>
    </lineage>
</organism>
<accession>A0A3L6DC42</accession>
<name>A0A3L6DC42_MAIZE</name>
<dbReference type="AlphaFoldDB" id="A0A3L6DC42"/>
<reference evidence="1 2" key="1">
    <citation type="journal article" date="2018" name="Nat. Genet.">
        <title>Extensive intraspecific gene order and gene structural variations between Mo17 and other maize genomes.</title>
        <authorList>
            <person name="Sun S."/>
            <person name="Zhou Y."/>
            <person name="Chen J."/>
            <person name="Shi J."/>
            <person name="Zhao H."/>
            <person name="Zhao H."/>
            <person name="Song W."/>
            <person name="Zhang M."/>
            <person name="Cui Y."/>
            <person name="Dong X."/>
            <person name="Liu H."/>
            <person name="Ma X."/>
            <person name="Jiao Y."/>
            <person name="Wang B."/>
            <person name="Wei X."/>
            <person name="Stein J.C."/>
            <person name="Glaubitz J.C."/>
            <person name="Lu F."/>
            <person name="Yu G."/>
            <person name="Liang C."/>
            <person name="Fengler K."/>
            <person name="Li B."/>
            <person name="Rafalski A."/>
            <person name="Schnable P.S."/>
            <person name="Ware D.H."/>
            <person name="Buckler E.S."/>
            <person name="Lai J."/>
        </authorList>
    </citation>
    <scope>NUCLEOTIDE SEQUENCE [LARGE SCALE GENOMIC DNA]</scope>
    <source>
        <strain evidence="2">cv. Missouri 17</strain>
        <tissue evidence="1">Seedling</tissue>
    </source>
</reference>